<dbReference type="Proteomes" id="UP001054837">
    <property type="component" value="Unassembled WGS sequence"/>
</dbReference>
<dbReference type="AlphaFoldDB" id="A0AAV4RNN4"/>
<reference evidence="2 3" key="1">
    <citation type="submission" date="2021-06" db="EMBL/GenBank/DDBJ databases">
        <title>Caerostris darwini draft genome.</title>
        <authorList>
            <person name="Kono N."/>
            <person name="Arakawa K."/>
        </authorList>
    </citation>
    <scope>NUCLEOTIDE SEQUENCE [LARGE SCALE GENOMIC DNA]</scope>
</reference>
<gene>
    <name evidence="2" type="ORF">CDAR_533331</name>
</gene>
<evidence type="ECO:0000256" key="1">
    <source>
        <dbReference type="SAM" id="MobiDB-lite"/>
    </source>
</evidence>
<feature type="region of interest" description="Disordered" evidence="1">
    <location>
        <begin position="1"/>
        <end position="28"/>
    </location>
</feature>
<comment type="caution">
    <text evidence="2">The sequence shown here is derived from an EMBL/GenBank/DDBJ whole genome shotgun (WGS) entry which is preliminary data.</text>
</comment>
<proteinExistence type="predicted"/>
<evidence type="ECO:0000313" key="2">
    <source>
        <dbReference type="EMBL" id="GIY22987.1"/>
    </source>
</evidence>
<protein>
    <submittedName>
        <fullName evidence="2">Uncharacterized protein</fullName>
    </submittedName>
</protein>
<evidence type="ECO:0000313" key="3">
    <source>
        <dbReference type="Proteomes" id="UP001054837"/>
    </source>
</evidence>
<accession>A0AAV4RNN4</accession>
<name>A0AAV4RNN4_9ARAC</name>
<keyword evidence="3" id="KW-1185">Reference proteome</keyword>
<sequence>MMFENYISKSTPIPKDINDNAQPPPPNFPRTYLSINTKPVNRDIQRSHTHPWVLIAYKETKFISPVAEPATNKLQSRANTNIALELYHSV</sequence>
<dbReference type="EMBL" id="BPLQ01006508">
    <property type="protein sequence ID" value="GIY22987.1"/>
    <property type="molecule type" value="Genomic_DNA"/>
</dbReference>
<organism evidence="2 3">
    <name type="scientific">Caerostris darwini</name>
    <dbReference type="NCBI Taxonomy" id="1538125"/>
    <lineage>
        <taxon>Eukaryota</taxon>
        <taxon>Metazoa</taxon>
        <taxon>Ecdysozoa</taxon>
        <taxon>Arthropoda</taxon>
        <taxon>Chelicerata</taxon>
        <taxon>Arachnida</taxon>
        <taxon>Araneae</taxon>
        <taxon>Araneomorphae</taxon>
        <taxon>Entelegynae</taxon>
        <taxon>Araneoidea</taxon>
        <taxon>Araneidae</taxon>
        <taxon>Caerostris</taxon>
    </lineage>
</organism>